<protein>
    <submittedName>
        <fullName evidence="1">Uncharacterized protein</fullName>
    </submittedName>
</protein>
<comment type="caution">
    <text evidence="1">The sequence shown here is derived from an EMBL/GenBank/DDBJ whole genome shotgun (WGS) entry which is preliminary data.</text>
</comment>
<organism evidence="1 2">
    <name type="scientific">Entomophthora muscae</name>
    <dbReference type="NCBI Taxonomy" id="34485"/>
    <lineage>
        <taxon>Eukaryota</taxon>
        <taxon>Fungi</taxon>
        <taxon>Fungi incertae sedis</taxon>
        <taxon>Zoopagomycota</taxon>
        <taxon>Entomophthoromycotina</taxon>
        <taxon>Entomophthoromycetes</taxon>
        <taxon>Entomophthorales</taxon>
        <taxon>Entomophthoraceae</taxon>
        <taxon>Entomophthora</taxon>
    </lineage>
</organism>
<evidence type="ECO:0000313" key="2">
    <source>
        <dbReference type="Proteomes" id="UP001165960"/>
    </source>
</evidence>
<dbReference type="Proteomes" id="UP001165960">
    <property type="component" value="Unassembled WGS sequence"/>
</dbReference>
<dbReference type="EMBL" id="QTSX02001422">
    <property type="protein sequence ID" value="KAJ9082841.1"/>
    <property type="molecule type" value="Genomic_DNA"/>
</dbReference>
<proteinExistence type="predicted"/>
<evidence type="ECO:0000313" key="1">
    <source>
        <dbReference type="EMBL" id="KAJ9082841.1"/>
    </source>
</evidence>
<reference evidence="1" key="1">
    <citation type="submission" date="2022-04" db="EMBL/GenBank/DDBJ databases">
        <title>Genome of the entomopathogenic fungus Entomophthora muscae.</title>
        <authorList>
            <person name="Elya C."/>
            <person name="Lovett B.R."/>
            <person name="Lee E."/>
            <person name="Macias A.M."/>
            <person name="Hajek A.E."/>
            <person name="De Bivort B.L."/>
            <person name="Kasson M.T."/>
            <person name="De Fine Licht H.H."/>
            <person name="Stajich J.E."/>
        </authorList>
    </citation>
    <scope>NUCLEOTIDE SEQUENCE</scope>
    <source>
        <strain evidence="1">Berkeley</strain>
    </source>
</reference>
<name>A0ACC2U8G6_9FUNG</name>
<sequence length="285" mass="33340">MPLGHCRSSLYCYENATDLFCPPIKLSQCSGSQRLSLTSDGSAEIHAPIAEQVPYNHTYHGQKYLDEYHWLRDDKRKNTEVLDHIKAENEYSKSLLASLKSLEDSIYDELISQNPKGRSRAKFVKGEYEYYMRQKKEAHHPIYCRKRVSEGSLAKEEVLLDLNQLEKEYLNLRNNQVNFYLGASIVSPDQKFLVYTLDITGDETYAIFVKDLKKGTTYEVLKETTGLVVWSNDGQHLYYTTNDDKYRSYRLYRHKLGNQQSSDELLYEEKDEEFSIRFKRSISET</sequence>
<keyword evidence="2" id="KW-1185">Reference proteome</keyword>
<accession>A0ACC2U8G6</accession>
<gene>
    <name evidence="1" type="ORF">DSO57_1000826</name>
</gene>